<protein>
    <submittedName>
        <fullName evidence="1">Uncharacterized protein</fullName>
    </submittedName>
</protein>
<dbReference type="Proteomes" id="UP000636949">
    <property type="component" value="Unassembled WGS sequence"/>
</dbReference>
<dbReference type="EMBL" id="BMJS01000071">
    <property type="protein sequence ID" value="GGG08505.1"/>
    <property type="molecule type" value="Genomic_DNA"/>
</dbReference>
<accession>A0A8J3EA84</accession>
<name>A0A8J3EA84_9GAMM</name>
<keyword evidence="2" id="KW-1185">Reference proteome</keyword>
<evidence type="ECO:0000313" key="1">
    <source>
        <dbReference type="EMBL" id="GGG08505.1"/>
    </source>
</evidence>
<dbReference type="AlphaFoldDB" id="A0A8J3EA84"/>
<dbReference type="RefSeq" id="WP_117004053.1">
    <property type="nucleotide sequence ID" value="NZ_BMJS01000071.1"/>
</dbReference>
<gene>
    <name evidence="1" type="ORF">GCM10010995_27570</name>
</gene>
<sequence length="72" mass="8081">MDVTQQLQQAKINNNKVTVTIIGDKTFSGKVINIARNHVKIETSHNSEVSLWIESISDFQVSNEHNSEAIDD</sequence>
<reference evidence="1" key="2">
    <citation type="submission" date="2020-09" db="EMBL/GenBank/DDBJ databases">
        <authorList>
            <person name="Sun Q."/>
            <person name="Zhou Y."/>
        </authorList>
    </citation>
    <scope>NUCLEOTIDE SEQUENCE</scope>
    <source>
        <strain evidence="1">CGMCC 1.15758</strain>
    </source>
</reference>
<proteinExistence type="predicted"/>
<evidence type="ECO:0000313" key="2">
    <source>
        <dbReference type="Proteomes" id="UP000636949"/>
    </source>
</evidence>
<reference evidence="1" key="1">
    <citation type="journal article" date="2014" name="Int. J. Syst. Evol. Microbiol.">
        <title>Complete genome sequence of Corynebacterium casei LMG S-19264T (=DSM 44701T), isolated from a smear-ripened cheese.</title>
        <authorList>
            <consortium name="US DOE Joint Genome Institute (JGI-PGF)"/>
            <person name="Walter F."/>
            <person name="Albersmeier A."/>
            <person name="Kalinowski J."/>
            <person name="Ruckert C."/>
        </authorList>
    </citation>
    <scope>NUCLEOTIDE SEQUENCE</scope>
    <source>
        <strain evidence="1">CGMCC 1.15758</strain>
    </source>
</reference>
<organism evidence="1 2">
    <name type="scientific">Cysteiniphilum litorale</name>
    <dbReference type="NCBI Taxonomy" id="2056700"/>
    <lineage>
        <taxon>Bacteria</taxon>
        <taxon>Pseudomonadati</taxon>
        <taxon>Pseudomonadota</taxon>
        <taxon>Gammaproteobacteria</taxon>
        <taxon>Thiotrichales</taxon>
        <taxon>Fastidiosibacteraceae</taxon>
        <taxon>Cysteiniphilum</taxon>
    </lineage>
</organism>
<comment type="caution">
    <text evidence="1">The sequence shown here is derived from an EMBL/GenBank/DDBJ whole genome shotgun (WGS) entry which is preliminary data.</text>
</comment>